<protein>
    <recommendedName>
        <fullName evidence="4">Transglutaminase superfamily protein</fullName>
    </recommendedName>
</protein>
<gene>
    <name evidence="2" type="ORF">DFR60_10911</name>
</gene>
<evidence type="ECO:0000256" key="1">
    <source>
        <dbReference type="SAM" id="SignalP"/>
    </source>
</evidence>
<evidence type="ECO:0000313" key="3">
    <source>
        <dbReference type="Proteomes" id="UP000248057"/>
    </source>
</evidence>
<evidence type="ECO:0008006" key="4">
    <source>
        <dbReference type="Google" id="ProtNLM"/>
    </source>
</evidence>
<sequence length="208" mass="23732">MKKLLGMLLTVAMCVTMATPAFASNDMFVYSKEADGWYMNGAKIDSAETVYALNLGEQFRDIADEKERIKAVADYIKNSYEWDLQFDAIFKVIGKDKTRHFDKLYTCMLEGAGINVVGHTMTAYINRTFDNTCQTAQDVVIELGGQRYWSSALMYKYHGDEYLLVDHIPSTDHTNADVHDYDMDGNFVYEELIMIPEEDVIYGNVLTD</sequence>
<dbReference type="AlphaFoldDB" id="A0A2V3Y110"/>
<keyword evidence="1" id="KW-0732">Signal</keyword>
<dbReference type="EMBL" id="QJKD01000009">
    <property type="protein sequence ID" value="PXX51610.1"/>
    <property type="molecule type" value="Genomic_DNA"/>
</dbReference>
<feature type="chain" id="PRO_5015842095" description="Transglutaminase superfamily protein" evidence="1">
    <location>
        <begin position="24"/>
        <end position="208"/>
    </location>
</feature>
<feature type="signal peptide" evidence="1">
    <location>
        <begin position="1"/>
        <end position="23"/>
    </location>
</feature>
<proteinExistence type="predicted"/>
<accession>A0A2V3Y110</accession>
<dbReference type="GeneID" id="86062646"/>
<organism evidence="2 3">
    <name type="scientific">Hungatella effluvii</name>
    <dbReference type="NCBI Taxonomy" id="1096246"/>
    <lineage>
        <taxon>Bacteria</taxon>
        <taxon>Bacillati</taxon>
        <taxon>Bacillota</taxon>
        <taxon>Clostridia</taxon>
        <taxon>Lachnospirales</taxon>
        <taxon>Lachnospiraceae</taxon>
        <taxon>Hungatella</taxon>
    </lineage>
</organism>
<reference evidence="2 3" key="1">
    <citation type="submission" date="2018-05" db="EMBL/GenBank/DDBJ databases">
        <title>Genomic Encyclopedia of Type Strains, Phase IV (KMG-IV): sequencing the most valuable type-strain genomes for metagenomic binning, comparative biology and taxonomic classification.</title>
        <authorList>
            <person name="Goeker M."/>
        </authorList>
    </citation>
    <scope>NUCLEOTIDE SEQUENCE [LARGE SCALE GENOMIC DNA]</scope>
    <source>
        <strain evidence="2 3">DSM 24995</strain>
    </source>
</reference>
<evidence type="ECO:0000313" key="2">
    <source>
        <dbReference type="EMBL" id="PXX51610.1"/>
    </source>
</evidence>
<comment type="caution">
    <text evidence="2">The sequence shown here is derived from an EMBL/GenBank/DDBJ whole genome shotgun (WGS) entry which is preliminary data.</text>
</comment>
<dbReference type="Proteomes" id="UP000248057">
    <property type="component" value="Unassembled WGS sequence"/>
</dbReference>
<dbReference type="RefSeq" id="WP_110323969.1">
    <property type="nucleotide sequence ID" value="NZ_QJKD01000009.1"/>
</dbReference>
<keyword evidence="3" id="KW-1185">Reference proteome</keyword>
<name>A0A2V3Y110_9FIRM</name>